<reference evidence="2 3" key="1">
    <citation type="journal article" date="2015" name="Nat. Commun.">
        <title>Outbred genome sequencing and CRISPR/Cas9 gene editing in butterflies.</title>
        <authorList>
            <person name="Li X."/>
            <person name="Fan D."/>
            <person name="Zhang W."/>
            <person name="Liu G."/>
            <person name="Zhang L."/>
            <person name="Zhao L."/>
            <person name="Fang X."/>
            <person name="Chen L."/>
            <person name="Dong Y."/>
            <person name="Chen Y."/>
            <person name="Ding Y."/>
            <person name="Zhao R."/>
            <person name="Feng M."/>
            <person name="Zhu Y."/>
            <person name="Feng Y."/>
            <person name="Jiang X."/>
            <person name="Zhu D."/>
            <person name="Xiang H."/>
            <person name="Feng X."/>
            <person name="Li S."/>
            <person name="Wang J."/>
            <person name="Zhang G."/>
            <person name="Kronforst M.R."/>
            <person name="Wang W."/>
        </authorList>
    </citation>
    <scope>NUCLEOTIDE SEQUENCE [LARGE SCALE GENOMIC DNA]</scope>
    <source>
        <strain evidence="2">Ya'a_city_454_Pm</strain>
        <tissue evidence="2">Whole body</tissue>
    </source>
</reference>
<dbReference type="Pfam" id="PF03690">
    <property type="entry name" value="MYG1_exonuc"/>
    <property type="match status" value="2"/>
</dbReference>
<dbReference type="InParanoid" id="A0A194RKW5"/>
<dbReference type="GO" id="GO:0005737">
    <property type="term" value="C:cytoplasm"/>
    <property type="evidence" value="ECO:0007669"/>
    <property type="project" value="TreeGrafter"/>
</dbReference>
<keyword evidence="3" id="KW-1185">Reference proteome</keyword>
<dbReference type="FunCoup" id="A0A194RKW5">
    <property type="interactions" value="2373"/>
</dbReference>
<dbReference type="EMBL" id="KQ460075">
    <property type="protein sequence ID" value="KPJ17970.1"/>
    <property type="molecule type" value="Genomic_DNA"/>
</dbReference>
<proteinExistence type="inferred from homology"/>
<dbReference type="InterPro" id="IPR003226">
    <property type="entry name" value="MYG1_exonuclease"/>
</dbReference>
<name>A0A194RKW5_PAPMA</name>
<dbReference type="STRING" id="76193.A0A194RKW5"/>
<comment type="similarity">
    <text evidence="1">Belongs to the MYG1 family.</text>
</comment>
<dbReference type="GO" id="GO:0005634">
    <property type="term" value="C:nucleus"/>
    <property type="evidence" value="ECO:0007669"/>
    <property type="project" value="TreeGrafter"/>
</dbReference>
<dbReference type="PANTHER" id="PTHR11215:SF1">
    <property type="entry name" value="MYG1 EXONUCLEASE"/>
    <property type="match status" value="1"/>
</dbReference>
<evidence type="ECO:0000256" key="1">
    <source>
        <dbReference type="ARBA" id="ARBA00010105"/>
    </source>
</evidence>
<organism evidence="2 3">
    <name type="scientific">Papilio machaon</name>
    <name type="common">Old World swallowtail butterfly</name>
    <dbReference type="NCBI Taxonomy" id="76193"/>
    <lineage>
        <taxon>Eukaryota</taxon>
        <taxon>Metazoa</taxon>
        <taxon>Ecdysozoa</taxon>
        <taxon>Arthropoda</taxon>
        <taxon>Hexapoda</taxon>
        <taxon>Insecta</taxon>
        <taxon>Pterygota</taxon>
        <taxon>Neoptera</taxon>
        <taxon>Endopterygota</taxon>
        <taxon>Lepidoptera</taxon>
        <taxon>Glossata</taxon>
        <taxon>Ditrysia</taxon>
        <taxon>Papilionoidea</taxon>
        <taxon>Papilionidae</taxon>
        <taxon>Papilioninae</taxon>
        <taxon>Papilio</taxon>
    </lineage>
</organism>
<dbReference type="PANTHER" id="PTHR11215">
    <property type="entry name" value="METAL DEPENDENT HYDROLASE - RELATED"/>
    <property type="match status" value="1"/>
</dbReference>
<gene>
    <name evidence="2" type="ORF">RR48_07367</name>
</gene>
<sequence>MKIGTHDGVFHCDEVLACCMLKLLPNFKDAEIVRTRDMEKLNTCDIVVDVGAVFDHDKQRYDHHQREFNETLSTVRPELGDKYKINCSQSTYDGHMLRHDRYDLLQLILMVKVAGKRSLVRRKKSWLRNIRELSSAGLVYAFYGEKVIRTLQPKDAPLSDDNLKVIFRKVYENLIEEIDGIDNGVPMTVEEPKYKILTHLSVRVGRLNPEWNSKQTVDMNEVFKEAMNMVREEFTFMVNYSISVWLPARDYVKSALESRFEVHKSGEILEFKERFPWKEHLFDLETEMGLEHQTKYVIFNDKPNSWRVQAVSVDPLSFLLRKPLHKDWWGVRDEILSEVSGIDGCIFCHSTGFIGGNVSRDGALKMAIASLEANE</sequence>
<dbReference type="AlphaFoldDB" id="A0A194RKW5"/>
<evidence type="ECO:0000313" key="2">
    <source>
        <dbReference type="EMBL" id="KPJ17970.1"/>
    </source>
</evidence>
<protein>
    <submittedName>
        <fullName evidence="2">UPF0160 protein MYG1, mitochondrial</fullName>
    </submittedName>
</protein>
<dbReference type="Proteomes" id="UP000053240">
    <property type="component" value="Unassembled WGS sequence"/>
</dbReference>
<accession>A0A194RKW5</accession>
<evidence type="ECO:0000313" key="3">
    <source>
        <dbReference type="Proteomes" id="UP000053240"/>
    </source>
</evidence>